<keyword evidence="3" id="KW-1185">Reference proteome</keyword>
<evidence type="ECO:0000256" key="1">
    <source>
        <dbReference type="SAM" id="MobiDB-lite"/>
    </source>
</evidence>
<dbReference type="EMBL" id="CALNXK010000053">
    <property type="protein sequence ID" value="CAH3133649.1"/>
    <property type="molecule type" value="Genomic_DNA"/>
</dbReference>
<accession>A0ABN8P603</accession>
<evidence type="ECO:0000313" key="2">
    <source>
        <dbReference type="EMBL" id="CAH3133649.1"/>
    </source>
</evidence>
<organism evidence="2 3">
    <name type="scientific">Porites lobata</name>
    <dbReference type="NCBI Taxonomy" id="104759"/>
    <lineage>
        <taxon>Eukaryota</taxon>
        <taxon>Metazoa</taxon>
        <taxon>Cnidaria</taxon>
        <taxon>Anthozoa</taxon>
        <taxon>Hexacorallia</taxon>
        <taxon>Scleractinia</taxon>
        <taxon>Fungiina</taxon>
        <taxon>Poritidae</taxon>
        <taxon>Porites</taxon>
    </lineage>
</organism>
<sequence length="98" mass="10926">MAQMFDDDGTDGILLVDCNIQITCPEMSISPTRTEVPRDSSPVEGKRSYSRKGQHRVEPTDEAINGIFLPVHFGQTEPLPDELQDLFTRGSGYTRPES</sequence>
<proteinExistence type="predicted"/>
<name>A0ABN8P603_9CNID</name>
<evidence type="ECO:0000313" key="3">
    <source>
        <dbReference type="Proteomes" id="UP001159405"/>
    </source>
</evidence>
<gene>
    <name evidence="2" type="ORF">PLOB_00036959</name>
</gene>
<protein>
    <submittedName>
        <fullName evidence="2">Uncharacterized protein</fullName>
    </submittedName>
</protein>
<comment type="caution">
    <text evidence="2">The sequence shown here is derived from an EMBL/GenBank/DDBJ whole genome shotgun (WGS) entry which is preliminary data.</text>
</comment>
<feature type="region of interest" description="Disordered" evidence="1">
    <location>
        <begin position="29"/>
        <end position="60"/>
    </location>
</feature>
<dbReference type="Proteomes" id="UP001159405">
    <property type="component" value="Unassembled WGS sequence"/>
</dbReference>
<reference evidence="2 3" key="1">
    <citation type="submission" date="2022-05" db="EMBL/GenBank/DDBJ databases">
        <authorList>
            <consortium name="Genoscope - CEA"/>
            <person name="William W."/>
        </authorList>
    </citation>
    <scope>NUCLEOTIDE SEQUENCE [LARGE SCALE GENOMIC DNA]</scope>
</reference>